<protein>
    <submittedName>
        <fullName evidence="1">Uncharacterized protein</fullName>
    </submittedName>
</protein>
<proteinExistence type="predicted"/>
<evidence type="ECO:0000313" key="1">
    <source>
        <dbReference type="EMBL" id="AIF26024.1"/>
    </source>
</evidence>
<accession>A0A0B4N027</accession>
<dbReference type="EMBL" id="KJ631388">
    <property type="protein sequence ID" value="AIF26024.1"/>
    <property type="molecule type" value="Genomic_DNA"/>
</dbReference>
<reference evidence="1" key="1">
    <citation type="submission" date="2014-03" db="EMBL/GenBank/DDBJ databases">
        <title>A sequence of cellulolytic fosmid clone of goat rumen metagenome.</title>
        <authorList>
            <person name="Lee K.-T."/>
            <person name="Kim J.-Y."/>
            <person name="Kim Y.-J."/>
            <person name="Ahn J.-H."/>
            <person name="Park M.-N."/>
            <person name="Kim J.-H."/>
            <person name="Kim T.-H."/>
        </authorList>
    </citation>
    <scope>NUCLEOTIDE SEQUENCE</scope>
</reference>
<name>A0A0B4N027_9BACT</name>
<sequence length="27" mass="2955">MDNLVALASIFAVPVETILEIRANARQ</sequence>
<organism evidence="1">
    <name type="scientific">uncultured bacterium Ad_113_I18_contig2</name>
    <dbReference type="NCBI Taxonomy" id="1489298"/>
    <lineage>
        <taxon>Bacteria</taxon>
        <taxon>environmental samples</taxon>
    </lineage>
</organism>
<dbReference type="AlphaFoldDB" id="A0A0B4N027"/>